<feature type="coiled-coil region" evidence="1">
    <location>
        <begin position="320"/>
        <end position="347"/>
    </location>
</feature>
<dbReference type="AlphaFoldDB" id="A0A1V4T2K4"/>
<reference evidence="2 3" key="1">
    <citation type="submission" date="2017-01" db="EMBL/GenBank/DDBJ databases">
        <title>Genome Sequencing of a Marine Spirillum, Oceanospirillum multiglobuliferum ATCC 33336, from Japan.</title>
        <authorList>
            <person name="Carney J.G."/>
            <person name="Trachtenberg A.M."/>
            <person name="Rheaume B.A."/>
            <person name="Linnane J.D."/>
            <person name="Pitts N.L."/>
            <person name="Mykles D.L."/>
            <person name="Maclea K.S."/>
        </authorList>
    </citation>
    <scope>NUCLEOTIDE SEQUENCE [LARGE SCALE GENOMIC DNA]</scope>
    <source>
        <strain evidence="2 3">ATCC 33336</strain>
    </source>
</reference>
<dbReference type="STRING" id="64969.SAMN02745127_01363"/>
<evidence type="ECO:0000256" key="1">
    <source>
        <dbReference type="SAM" id="Coils"/>
    </source>
</evidence>
<name>A0A1V4T2K4_9GAMM</name>
<comment type="caution">
    <text evidence="2">The sequence shown here is derived from an EMBL/GenBank/DDBJ whole genome shotgun (WGS) entry which is preliminary data.</text>
</comment>
<proteinExistence type="predicted"/>
<accession>A0A1V4T2K4</accession>
<gene>
    <name evidence="2" type="ORF">BTE48_12065</name>
</gene>
<evidence type="ECO:0000313" key="2">
    <source>
        <dbReference type="EMBL" id="OPX54845.1"/>
    </source>
</evidence>
<dbReference type="Proteomes" id="UP000191418">
    <property type="component" value="Unassembled WGS sequence"/>
</dbReference>
<keyword evidence="1" id="KW-0175">Coiled coil</keyword>
<organism evidence="2 3">
    <name type="scientific">Oceanospirillum multiglobuliferum</name>
    <dbReference type="NCBI Taxonomy" id="64969"/>
    <lineage>
        <taxon>Bacteria</taxon>
        <taxon>Pseudomonadati</taxon>
        <taxon>Pseudomonadota</taxon>
        <taxon>Gammaproteobacteria</taxon>
        <taxon>Oceanospirillales</taxon>
        <taxon>Oceanospirillaceae</taxon>
        <taxon>Oceanospirillum</taxon>
    </lineage>
</organism>
<protein>
    <submittedName>
        <fullName evidence="2">Uncharacterized protein</fullName>
    </submittedName>
</protein>
<sequence>MIFYTKLLKLLLTLVLTCLGYFLIANHASAYIVVPAKTAQDNYTLVLQIQQDVLLLQQFANRSVKLPDVDVIAPKEPRHVYQKALEVLAKVNRYREIKQLGAITTPLYPTREITPDEVHTLIQHLQGEVRLLLPTHLQANKPIEKLQLSVSPTNVYQQLWRISLAFDPLLGVRGFTPSDVYQQAEYLVDLIKFLRLSQNLPNDVAPPKLGKGKHPNHALKSAYQLQGQIYQVQKNLWMKAPELAPTVPKRVITPTDVYDALQVNIAELQRVKYRLGIEFEQRMPELKRNKTPDDVIQMLSWAEKMLPTFQVDGPIFQYRRDTLQKNLSDIYQVVNRLRNQLSALQKARGVRLKLSLVLPTTEVNLRHVLQLNLQSLRRMNLLRKSIKQLPTNVPHPPLHKVTPTELYEMALRLESELANYFDHIGFTPVTNTQLSTVTEPSEKQLYAELHQVSQYLDALISKKDFSLHMLYQEAHDIRTELHAIYQQIGRNPTAFVADDYVINNGQDNSTLLSKSLDLLQAVQKIHSRAGAFLLPPPNKQNISTAALSDIETNLSLIHDELIAVKPFFGLFSMSSFTAVSQKGVSREKLAQELAYIERLINDLLKPEAE</sequence>
<evidence type="ECO:0000313" key="3">
    <source>
        <dbReference type="Proteomes" id="UP000191418"/>
    </source>
</evidence>
<keyword evidence="3" id="KW-1185">Reference proteome</keyword>
<dbReference type="EMBL" id="MTSM01000017">
    <property type="protein sequence ID" value="OPX54845.1"/>
    <property type="molecule type" value="Genomic_DNA"/>
</dbReference>